<proteinExistence type="predicted"/>
<dbReference type="EMBL" id="JARJLM010000559">
    <property type="protein sequence ID" value="MDF3838047.1"/>
    <property type="molecule type" value="Genomic_DNA"/>
</dbReference>
<sequence length="301" mass="32884">MNQVPVISSRCIEINTLDSAAMTTNPLPATREKKCMRVAVIGACYYTSASRFSKVTGSFLRGLLPDNCAAEEYLVSMRSPVPTAAEQEGGASWITSTGRYLDISAYASAASVIDGHDLYLILNDTLFTKHPWRLIAKRLRAMIPSLAAIGEPAAAGEIHPSTDLLLLDSRNPTRRHLSTFCFLLNQAGFAVFKQLVDTLPGSESNDDVRNWLSDHAGKHAPLKHLLHVHLTGPASPWSWKGRLNDGVSEDLLLSKAVTVAFEYLLSEQLLRHGGLVMPINIGLNYRVCAKAAALYSRVGRK</sequence>
<protein>
    <submittedName>
        <fullName evidence="1">Uncharacterized protein</fullName>
    </submittedName>
</protein>
<organism evidence="1 2">
    <name type="scientific">Cupriavidus basilensis</name>
    <dbReference type="NCBI Taxonomy" id="68895"/>
    <lineage>
        <taxon>Bacteria</taxon>
        <taxon>Pseudomonadati</taxon>
        <taxon>Pseudomonadota</taxon>
        <taxon>Betaproteobacteria</taxon>
        <taxon>Burkholderiales</taxon>
        <taxon>Burkholderiaceae</taxon>
        <taxon>Cupriavidus</taxon>
    </lineage>
</organism>
<keyword evidence="2" id="KW-1185">Reference proteome</keyword>
<name>A0ABT6B0P5_9BURK</name>
<gene>
    <name evidence="1" type="ORF">P3W85_34705</name>
</gene>
<dbReference type="Proteomes" id="UP001216674">
    <property type="component" value="Unassembled WGS sequence"/>
</dbReference>
<dbReference type="RefSeq" id="WP_276268088.1">
    <property type="nucleotide sequence ID" value="NZ_JARJLM010000559.1"/>
</dbReference>
<reference evidence="1 2" key="1">
    <citation type="submission" date="2023-03" db="EMBL/GenBank/DDBJ databases">
        <title>Draft assemblies of triclosan tolerant bacteria isolated from returned activated sludge.</title>
        <authorList>
            <person name="Van Hamelsveld S."/>
        </authorList>
    </citation>
    <scope>NUCLEOTIDE SEQUENCE [LARGE SCALE GENOMIC DNA]</scope>
    <source>
        <strain evidence="1 2">GW210010_S58</strain>
    </source>
</reference>
<comment type="caution">
    <text evidence="1">The sequence shown here is derived from an EMBL/GenBank/DDBJ whole genome shotgun (WGS) entry which is preliminary data.</text>
</comment>
<evidence type="ECO:0000313" key="1">
    <source>
        <dbReference type="EMBL" id="MDF3838047.1"/>
    </source>
</evidence>
<evidence type="ECO:0000313" key="2">
    <source>
        <dbReference type="Proteomes" id="UP001216674"/>
    </source>
</evidence>
<accession>A0ABT6B0P5</accession>